<evidence type="ECO:0000313" key="7">
    <source>
        <dbReference type="EMBL" id="KAK2963179.1"/>
    </source>
</evidence>
<evidence type="ECO:0000313" key="8">
    <source>
        <dbReference type="Proteomes" id="UP001281761"/>
    </source>
</evidence>
<proteinExistence type="inferred from homology"/>
<reference evidence="7 8" key="1">
    <citation type="journal article" date="2022" name="bioRxiv">
        <title>Genomics of Preaxostyla Flagellates Illuminates Evolutionary Transitions and the Path Towards Mitochondrial Loss.</title>
        <authorList>
            <person name="Novak L.V.F."/>
            <person name="Treitli S.C."/>
            <person name="Pyrih J."/>
            <person name="Halakuc P."/>
            <person name="Pipaliya S.V."/>
            <person name="Vacek V."/>
            <person name="Brzon O."/>
            <person name="Soukal P."/>
            <person name="Eme L."/>
            <person name="Dacks J.B."/>
            <person name="Karnkowska A."/>
            <person name="Elias M."/>
            <person name="Hampl V."/>
        </authorList>
    </citation>
    <scope>NUCLEOTIDE SEQUENCE [LARGE SCALE GENOMIC DNA]</scope>
    <source>
        <strain evidence="7">NAU3</strain>
        <tissue evidence="7">Gut</tissue>
    </source>
</reference>
<evidence type="ECO:0000313" key="6">
    <source>
        <dbReference type="EMBL" id="KAK2952372.1"/>
    </source>
</evidence>
<feature type="domain" description="Large ribosomal subunit protein eL20" evidence="5">
    <location>
        <begin position="83"/>
        <end position="126"/>
    </location>
</feature>
<evidence type="ECO:0000259" key="5">
    <source>
        <dbReference type="Pfam" id="PF01775"/>
    </source>
</evidence>
<dbReference type="EMBL" id="JARBJD010000104">
    <property type="protein sequence ID" value="KAK2952372.1"/>
    <property type="molecule type" value="Genomic_DNA"/>
</dbReference>
<comment type="similarity">
    <text evidence="1 4">Belongs to the eukaryotic ribosomal protein eL20 family.</text>
</comment>
<organism evidence="7 8">
    <name type="scientific">Blattamonas nauphoetae</name>
    <dbReference type="NCBI Taxonomy" id="2049346"/>
    <lineage>
        <taxon>Eukaryota</taxon>
        <taxon>Metamonada</taxon>
        <taxon>Preaxostyla</taxon>
        <taxon>Oxymonadida</taxon>
        <taxon>Blattamonas</taxon>
    </lineage>
</organism>
<dbReference type="Proteomes" id="UP001281761">
    <property type="component" value="Unassembled WGS sequence"/>
</dbReference>
<keyword evidence="3 4" id="KW-0687">Ribonucleoprotein</keyword>
<dbReference type="PANTHER" id="PTHR10052">
    <property type="entry name" value="60S RIBOSOMAL PROTEIN L18A"/>
    <property type="match status" value="1"/>
</dbReference>
<comment type="caution">
    <text evidence="7">The sequence shown here is derived from an EMBL/GenBank/DDBJ whole genome shotgun (WGS) entry which is preliminary data.</text>
</comment>
<evidence type="ECO:0000256" key="1">
    <source>
        <dbReference type="ARBA" id="ARBA00009362"/>
    </source>
</evidence>
<dbReference type="EMBL" id="JARBJD010000007">
    <property type="protein sequence ID" value="KAK2963179.1"/>
    <property type="molecule type" value="Genomic_DNA"/>
</dbReference>
<evidence type="ECO:0000256" key="3">
    <source>
        <dbReference type="ARBA" id="ARBA00023274"/>
    </source>
</evidence>
<keyword evidence="8" id="KW-1185">Reference proteome</keyword>
<name>A0ABQ9YHF9_9EUKA</name>
<dbReference type="InterPro" id="IPR023573">
    <property type="entry name" value="Ribosomal_eL20_dom"/>
</dbReference>
<dbReference type="GO" id="GO:0005840">
    <property type="term" value="C:ribosome"/>
    <property type="evidence" value="ECO:0007669"/>
    <property type="project" value="UniProtKB-KW"/>
</dbReference>
<keyword evidence="2 4" id="KW-0689">Ribosomal protein</keyword>
<gene>
    <name evidence="6" type="ORF">BLNAU_12634</name>
    <name evidence="7" type="ORF">BLNAU_1712</name>
</gene>
<sequence length="177" mass="20527">MAPTIRQYEIIGRKFPSEKEPSPKVFKMKLFAKNAVVARSRYNYYMSRLHKMKKSHCQILKIAQIPDKKTNTVKNFGILISYDSRTGTHNVYKEYRDVSICGAVEQMYNDMASRHAAQGTTINIISANRIQPKDCKRTAVTAFHDSAIKFPLFHRKQRPSTQDYKTTFKARRPTTVF</sequence>
<dbReference type="Pfam" id="PF01775">
    <property type="entry name" value="Ribosomal_L18A"/>
    <property type="match status" value="1"/>
</dbReference>
<dbReference type="PIRSF" id="PIRSF002190">
    <property type="entry name" value="Ribosomal_L18a"/>
    <property type="match status" value="1"/>
</dbReference>
<dbReference type="SUPFAM" id="SSF160374">
    <property type="entry name" value="RplX-like"/>
    <property type="match status" value="1"/>
</dbReference>
<dbReference type="HAMAP" id="MF_00273">
    <property type="entry name" value="Ribosomal_eL20"/>
    <property type="match status" value="1"/>
</dbReference>
<evidence type="ECO:0000256" key="4">
    <source>
        <dbReference type="PIRNR" id="PIRNR002190"/>
    </source>
</evidence>
<accession>A0ABQ9YHF9</accession>
<dbReference type="Gene3D" id="3.10.20.10">
    <property type="match status" value="2"/>
</dbReference>
<dbReference type="InterPro" id="IPR028877">
    <property type="entry name" value="Ribosomal_eL20"/>
</dbReference>
<protein>
    <recommendedName>
        <fullName evidence="4">60S ribosomal protein L18a</fullName>
    </recommendedName>
</protein>
<evidence type="ECO:0000256" key="2">
    <source>
        <dbReference type="ARBA" id="ARBA00022980"/>
    </source>
</evidence>
<dbReference type="InterPro" id="IPR021138">
    <property type="entry name" value="Ribosomal_eL20_eukaryotes"/>
</dbReference>